<dbReference type="PANTHER" id="PTHR22298">
    <property type="entry name" value="ENDO-1,4-BETA-GLUCANASE"/>
    <property type="match status" value="1"/>
</dbReference>
<evidence type="ECO:0000256" key="2">
    <source>
        <dbReference type="ARBA" id="ARBA00007072"/>
    </source>
</evidence>
<keyword evidence="7 8" id="KW-0624">Polysaccharide degradation</keyword>
<evidence type="ECO:0000259" key="10">
    <source>
        <dbReference type="Pfam" id="PF00759"/>
    </source>
</evidence>
<evidence type="ECO:0000313" key="11">
    <source>
        <dbReference type="EMBL" id="AXQ39831.1"/>
    </source>
</evidence>
<evidence type="ECO:0000256" key="3">
    <source>
        <dbReference type="ARBA" id="ARBA00022801"/>
    </source>
</evidence>
<keyword evidence="5 8" id="KW-0119">Carbohydrate metabolism</keyword>
<keyword evidence="9" id="KW-0732">Signal</keyword>
<evidence type="ECO:0000256" key="9">
    <source>
        <dbReference type="RuleBase" id="RU361166"/>
    </source>
</evidence>
<name>A0A5A4LXL1_DIPPU</name>
<evidence type="ECO:0000256" key="1">
    <source>
        <dbReference type="ARBA" id="ARBA00000966"/>
    </source>
</evidence>
<accession>A0A5A4LXL1</accession>
<dbReference type="InterPro" id="IPR008928">
    <property type="entry name" value="6-hairpin_glycosidase_sf"/>
</dbReference>
<dbReference type="InterPro" id="IPR033126">
    <property type="entry name" value="Glyco_hydro_9_Asp/Glu_AS"/>
</dbReference>
<dbReference type="InterPro" id="IPR001701">
    <property type="entry name" value="Glyco_hydro_9"/>
</dbReference>
<dbReference type="GO" id="GO:0030245">
    <property type="term" value="P:cellulose catabolic process"/>
    <property type="evidence" value="ECO:0007669"/>
    <property type="project" value="UniProtKB-KW"/>
</dbReference>
<dbReference type="PROSITE" id="PS00698">
    <property type="entry name" value="GH9_3"/>
    <property type="match status" value="1"/>
</dbReference>
<dbReference type="InterPro" id="IPR012341">
    <property type="entry name" value="6hp_glycosidase-like_sf"/>
</dbReference>
<evidence type="ECO:0000256" key="8">
    <source>
        <dbReference type="PROSITE-ProRule" id="PRU10060"/>
    </source>
</evidence>
<keyword evidence="4 9" id="KW-0136">Cellulose degradation</keyword>
<feature type="active site" evidence="8">
    <location>
        <position position="423"/>
    </location>
</feature>
<feature type="signal peptide" evidence="9">
    <location>
        <begin position="1"/>
        <end position="22"/>
    </location>
</feature>
<dbReference type="AlphaFoldDB" id="A0A5A4LXL1"/>
<organism evidence="11">
    <name type="scientific">Diploptera punctata</name>
    <name type="common">Pacific beetle cockroach</name>
    <dbReference type="NCBI Taxonomy" id="6984"/>
    <lineage>
        <taxon>Eukaryota</taxon>
        <taxon>Metazoa</taxon>
        <taxon>Ecdysozoa</taxon>
        <taxon>Arthropoda</taxon>
        <taxon>Hexapoda</taxon>
        <taxon>Insecta</taxon>
        <taxon>Pterygota</taxon>
        <taxon>Neoptera</taxon>
        <taxon>Polyneoptera</taxon>
        <taxon>Dictyoptera</taxon>
        <taxon>Blattodea</taxon>
        <taxon>Blaberoidea</taxon>
        <taxon>Blaberidae</taxon>
        <taxon>Diplopterinae</taxon>
        <taxon>Diploptera</taxon>
    </lineage>
</organism>
<evidence type="ECO:0000256" key="6">
    <source>
        <dbReference type="ARBA" id="ARBA00023295"/>
    </source>
</evidence>
<dbReference type="Pfam" id="PF00759">
    <property type="entry name" value="Glyco_hydro_9"/>
    <property type="match status" value="1"/>
</dbReference>
<keyword evidence="3 8" id="KW-0378">Hydrolase</keyword>
<dbReference type="GO" id="GO:0008810">
    <property type="term" value="F:cellulase activity"/>
    <property type="evidence" value="ECO:0007669"/>
    <property type="project" value="UniProtKB-EC"/>
</dbReference>
<dbReference type="FunFam" id="1.50.10.10:FF:000020">
    <property type="entry name" value="Endoglucanase"/>
    <property type="match status" value="1"/>
</dbReference>
<feature type="active site" evidence="8">
    <location>
        <position position="432"/>
    </location>
</feature>
<dbReference type="SUPFAM" id="SSF48208">
    <property type="entry name" value="Six-hairpin glycosidases"/>
    <property type="match status" value="1"/>
</dbReference>
<evidence type="ECO:0000256" key="7">
    <source>
        <dbReference type="ARBA" id="ARBA00023326"/>
    </source>
</evidence>
<proteinExistence type="evidence at transcript level"/>
<dbReference type="EMBL" id="MF993543">
    <property type="protein sequence ID" value="AXQ39831.1"/>
    <property type="molecule type" value="mRNA"/>
</dbReference>
<protein>
    <recommendedName>
        <fullName evidence="9">Endoglucanase</fullName>
        <ecNumber evidence="9">3.2.1.4</ecNumber>
    </recommendedName>
</protein>
<comment type="similarity">
    <text evidence="2 8 9">Belongs to the glycosyl hydrolase 9 (cellulase E) family.</text>
</comment>
<keyword evidence="6 8" id="KW-0326">Glycosidase</keyword>
<reference evidence="11" key="1">
    <citation type="submission" date="2017-09" db="EMBL/GenBank/DDBJ databases">
        <title>Enzyme Expansion in Insect Cellulases and Polyneoptera Evolution.</title>
        <authorList>
            <person name="Shelomi M."/>
            <person name="Pauchet Y."/>
        </authorList>
    </citation>
    <scope>NUCLEOTIDE SEQUENCE</scope>
    <source>
        <strain evidence="11">DiPu2</strain>
    </source>
</reference>
<sequence length="452" mass="50512">MWRSLRHALMPSVVGCIALCQAADYEYGEVLKMSLLFYEAQRSGKLPADQKVTWRKDSALNDKGQNGEDLTGGYYDAGDYVKFGFPMAFSMTLLAWGVISHEAGYTKASSLEDARKAIKWGTDYFLKCHVSEHELYGQVGDGTLDHDSWGRPEDMTMERPATKIDEDHPGSELAAETAAALASASIVFKTADPSYSTTLLNHAEQLFEFADTFRGNYSKVLDPAFYTSSGYEDELVWGALWLYKATGDEAYLTKAESLYSEFHLAEYGRWFGWDQKISGVEVFWAQLTKATAHVNKAKDYCDYMINKEDKTPKGLVYIEKWGSLRLAADAAFICLEVAEAGFNPDEYREFAKSQIDYMLGDAGRSYVVGYGVNPPSHEHHRSSSCPDAPATCDWDNYNSEDPNPHVLYGALVGGPYEDDDYEDVRSDYVRNEVACDYNAGFQSALAALYELA</sequence>
<comment type="catalytic activity">
    <reaction evidence="1 9">
        <text>Endohydrolysis of (1-&gt;4)-beta-D-glucosidic linkages in cellulose, lichenin and cereal beta-D-glucans.</text>
        <dbReference type="EC" id="3.2.1.4"/>
    </reaction>
</comment>
<dbReference type="EC" id="3.2.1.4" evidence="9"/>
<evidence type="ECO:0000256" key="5">
    <source>
        <dbReference type="ARBA" id="ARBA00023277"/>
    </source>
</evidence>
<evidence type="ECO:0000256" key="4">
    <source>
        <dbReference type="ARBA" id="ARBA00023001"/>
    </source>
</evidence>
<dbReference type="Gene3D" id="1.50.10.10">
    <property type="match status" value="1"/>
</dbReference>
<feature type="domain" description="Glycoside hydrolase family 9" evidence="10">
    <location>
        <begin position="27"/>
        <end position="445"/>
    </location>
</feature>
<feature type="chain" id="PRO_5023136762" description="Endoglucanase" evidence="9">
    <location>
        <begin position="23"/>
        <end position="452"/>
    </location>
</feature>